<protein>
    <submittedName>
        <fullName evidence="3">Cycloartenol Synthase</fullName>
    </submittedName>
</protein>
<proteinExistence type="inferred from homology"/>
<dbReference type="PANTHER" id="PTHR11764">
    <property type="entry name" value="TERPENE CYCLASE/MUTASE FAMILY MEMBER"/>
    <property type="match status" value="1"/>
</dbReference>
<organism evidence="3 4">
    <name type="scientific">Vitis vinifera</name>
    <name type="common">Grape</name>
    <dbReference type="NCBI Taxonomy" id="29760"/>
    <lineage>
        <taxon>Eukaryota</taxon>
        <taxon>Viridiplantae</taxon>
        <taxon>Streptophyta</taxon>
        <taxon>Embryophyta</taxon>
        <taxon>Tracheophyta</taxon>
        <taxon>Spermatophyta</taxon>
        <taxon>Magnoliopsida</taxon>
        <taxon>eudicotyledons</taxon>
        <taxon>Gunneridae</taxon>
        <taxon>Pentapetalae</taxon>
        <taxon>rosids</taxon>
        <taxon>Vitales</taxon>
        <taxon>Vitaceae</taxon>
        <taxon>Viteae</taxon>
        <taxon>Vitis</taxon>
    </lineage>
</organism>
<evidence type="ECO:0000256" key="1">
    <source>
        <dbReference type="ARBA" id="ARBA00009755"/>
    </source>
</evidence>
<dbReference type="Pfam" id="PF13249">
    <property type="entry name" value="SQHop_cyclase_N"/>
    <property type="match status" value="1"/>
</dbReference>
<dbReference type="GO" id="GO:0016104">
    <property type="term" value="P:triterpenoid biosynthetic process"/>
    <property type="evidence" value="ECO:0007669"/>
    <property type="project" value="InterPro"/>
</dbReference>
<dbReference type="PANTHER" id="PTHR11764:SF20">
    <property type="entry name" value="LANOSTEROL SYNTHASE"/>
    <property type="match status" value="1"/>
</dbReference>
<name>A0A438CR82_VITVI</name>
<evidence type="ECO:0000313" key="4">
    <source>
        <dbReference type="Proteomes" id="UP000288805"/>
    </source>
</evidence>
<dbReference type="InterPro" id="IPR008930">
    <property type="entry name" value="Terpenoid_cyclase/PrenylTrfase"/>
</dbReference>
<comment type="caution">
    <text evidence="3">The sequence shown here is derived from an EMBL/GenBank/DDBJ whole genome shotgun (WGS) entry which is preliminary data.</text>
</comment>
<dbReference type="EMBL" id="QGNW01002067">
    <property type="protein sequence ID" value="RVW25717.1"/>
    <property type="molecule type" value="Genomic_DNA"/>
</dbReference>
<sequence length="349" mass="39066">MDNLGELALEFGCKVGAFPSSYYGLPLVTYLNPWSVRLRLKEGGLGVIFLSKLNKSLLCKFNWHFAKERGPFGSKLSMGSNGRKVRFWKDKWCEEESLCITFPSLFALAISKSSRSGNWIAFTPRHELFIFCWELNLEPPTPPPRAMPLGPSLKGMGLFLKENAGVVVLPQVKVKDTEDVTEDSVTNTLRRAINFHSTLQAHDGHWPGDYGGPMFLLPGLVSAHLAEHRQEMCRYLYNHQNKDGGWGLHIEGPSTMFGTVLNYVTLRLLGEGANDADGAMEKGRDWILNHGGATAITSWGKMWLSVLGVFEWSGNNPLPPEIWLLPYILPVHPDWTSPILHSKLLVHTI</sequence>
<accession>A0A438CR82</accession>
<dbReference type="GO" id="GO:0005811">
    <property type="term" value="C:lipid droplet"/>
    <property type="evidence" value="ECO:0007669"/>
    <property type="project" value="InterPro"/>
</dbReference>
<dbReference type="AlphaFoldDB" id="A0A438CR82"/>
<dbReference type="Gene3D" id="1.50.10.20">
    <property type="match status" value="1"/>
</dbReference>
<dbReference type="GO" id="GO:0031559">
    <property type="term" value="F:oxidosqualene cyclase activity"/>
    <property type="evidence" value="ECO:0007669"/>
    <property type="project" value="UniProtKB-ARBA"/>
</dbReference>
<dbReference type="Proteomes" id="UP000288805">
    <property type="component" value="Unassembled WGS sequence"/>
</dbReference>
<dbReference type="SUPFAM" id="SSF48239">
    <property type="entry name" value="Terpenoid cyclases/Protein prenyltransferases"/>
    <property type="match status" value="1"/>
</dbReference>
<dbReference type="InterPro" id="IPR032697">
    <property type="entry name" value="SQ_cyclase_N"/>
</dbReference>
<feature type="domain" description="Squalene cyclase N-terminal" evidence="2">
    <location>
        <begin position="216"/>
        <end position="333"/>
    </location>
</feature>
<dbReference type="InterPro" id="IPR018333">
    <property type="entry name" value="Squalene_cyclase"/>
</dbReference>
<reference evidence="3 4" key="1">
    <citation type="journal article" date="2018" name="PLoS Genet.">
        <title>Population sequencing reveals clonal diversity and ancestral inbreeding in the grapevine cultivar Chardonnay.</title>
        <authorList>
            <person name="Roach M.J."/>
            <person name="Johnson D.L."/>
            <person name="Bohlmann J."/>
            <person name="van Vuuren H.J."/>
            <person name="Jones S.J."/>
            <person name="Pretorius I.S."/>
            <person name="Schmidt S.A."/>
            <person name="Borneman A.R."/>
        </authorList>
    </citation>
    <scope>NUCLEOTIDE SEQUENCE [LARGE SCALE GENOMIC DNA]</scope>
    <source>
        <strain evidence="4">cv. Chardonnay</strain>
        <tissue evidence="3">Leaf</tissue>
    </source>
</reference>
<evidence type="ECO:0000259" key="2">
    <source>
        <dbReference type="Pfam" id="PF13249"/>
    </source>
</evidence>
<comment type="similarity">
    <text evidence="1">Belongs to the terpene cyclase/mutase family.</text>
</comment>
<gene>
    <name evidence="3" type="primary">OSCPNX1_14</name>
    <name evidence="3" type="ORF">CK203_104701</name>
</gene>
<evidence type="ECO:0000313" key="3">
    <source>
        <dbReference type="EMBL" id="RVW25717.1"/>
    </source>
</evidence>